<dbReference type="PANTHER" id="PTHR28626">
    <property type="entry name" value="SRR1-LIKE PROTEIN"/>
    <property type="match status" value="1"/>
</dbReference>
<dbReference type="Pfam" id="PF07985">
    <property type="entry name" value="SRR1"/>
    <property type="match status" value="1"/>
</dbReference>
<dbReference type="AlphaFoldDB" id="A0AA85KDD8"/>
<dbReference type="Proteomes" id="UP000050795">
    <property type="component" value="Unassembled WGS sequence"/>
</dbReference>
<dbReference type="InterPro" id="IPR040044">
    <property type="entry name" value="SRR1L"/>
</dbReference>
<dbReference type="WBParaSite" id="TREG1_82780.1">
    <property type="protein sequence ID" value="TREG1_82780.1"/>
    <property type="gene ID" value="TREG1_82780"/>
</dbReference>
<proteinExistence type="inferred from homology"/>
<keyword evidence="3" id="KW-1185">Reference proteome</keyword>
<organism evidence="3 4">
    <name type="scientific">Trichobilharzia regenti</name>
    <name type="common">Nasal bird schistosome</name>
    <dbReference type="NCBI Taxonomy" id="157069"/>
    <lineage>
        <taxon>Eukaryota</taxon>
        <taxon>Metazoa</taxon>
        <taxon>Spiralia</taxon>
        <taxon>Lophotrochozoa</taxon>
        <taxon>Platyhelminthes</taxon>
        <taxon>Trematoda</taxon>
        <taxon>Digenea</taxon>
        <taxon>Strigeidida</taxon>
        <taxon>Schistosomatoidea</taxon>
        <taxon>Schistosomatidae</taxon>
        <taxon>Trichobilharzia</taxon>
    </lineage>
</organism>
<accession>A0AA85KDD8</accession>
<evidence type="ECO:0000313" key="4">
    <source>
        <dbReference type="WBParaSite" id="TREG1_82780.1"/>
    </source>
</evidence>
<reference evidence="4 5" key="2">
    <citation type="submission" date="2023-11" db="UniProtKB">
        <authorList>
            <consortium name="WormBaseParasite"/>
        </authorList>
    </citation>
    <scope>IDENTIFICATION</scope>
</reference>
<dbReference type="InterPro" id="IPR012942">
    <property type="entry name" value="SRR1-like"/>
</dbReference>
<comment type="similarity">
    <text evidence="1">Belongs to the SRR1 family.</text>
</comment>
<evidence type="ECO:0000259" key="2">
    <source>
        <dbReference type="Pfam" id="PF07985"/>
    </source>
</evidence>
<name>A0AA85KDD8_TRIRE</name>
<evidence type="ECO:0000256" key="1">
    <source>
        <dbReference type="ARBA" id="ARBA00009856"/>
    </source>
</evidence>
<reference evidence="3" key="1">
    <citation type="submission" date="2022-06" db="EMBL/GenBank/DDBJ databases">
        <authorList>
            <person name="Berger JAMES D."/>
            <person name="Berger JAMES D."/>
        </authorList>
    </citation>
    <scope>NUCLEOTIDE SEQUENCE [LARGE SCALE GENOMIC DNA]</scope>
</reference>
<dbReference type="GO" id="GO:0005737">
    <property type="term" value="C:cytoplasm"/>
    <property type="evidence" value="ECO:0007669"/>
    <property type="project" value="TreeGrafter"/>
</dbReference>
<sequence>MVESFIDDFTKVSLEENESEGWSRVCSRKMRRKCKNVRPIRHSVVHRQNGYSLHDNISNLMEDDNLETLMQRFVGMRSNFLLSKSNKSFFDCLLHSINQAFSIISDEQIEPGMVDVLCLGLGSPAADRASLHQLVVLDLLLQFDSRLDRSRTYLYDPVFNSIVRELIQKLGMNIIPVNKQGCYKLSPDRFHFIILPHCAPSLLNNLLCTNWSPSILSRLVLFSNGWREIRQELIASGETNSQIADKLAYITALETVVVQLPNKQYSSLGFLNNKLKEYKNFECMRVQCFPLNAINCLPKTIWNIPPYAEDKQINVPCSTSLVHDDRFSLDLISSDIIPNFIDTLDKNDNTNQKNVCK</sequence>
<dbReference type="GO" id="GO:0005634">
    <property type="term" value="C:nucleus"/>
    <property type="evidence" value="ECO:0007669"/>
    <property type="project" value="TreeGrafter"/>
</dbReference>
<protein>
    <submittedName>
        <fullName evidence="4 5">SRR1 domain-containing protein</fullName>
    </submittedName>
</protein>
<dbReference type="WBParaSite" id="TREG1_82780.2">
    <property type="protein sequence ID" value="TREG1_82780.2"/>
    <property type="gene ID" value="TREG1_82780"/>
</dbReference>
<dbReference type="PANTHER" id="PTHR28626:SF3">
    <property type="entry name" value="SRR1-LIKE PROTEIN"/>
    <property type="match status" value="1"/>
</dbReference>
<feature type="domain" description="SRR1-like" evidence="2">
    <location>
        <begin position="110"/>
        <end position="267"/>
    </location>
</feature>
<evidence type="ECO:0000313" key="3">
    <source>
        <dbReference type="Proteomes" id="UP000050795"/>
    </source>
</evidence>
<evidence type="ECO:0000313" key="5">
    <source>
        <dbReference type="WBParaSite" id="TREG1_82780.2"/>
    </source>
</evidence>